<name>F9D3W4_PREDD</name>
<dbReference type="Proteomes" id="UP000007820">
    <property type="component" value="Unassembled WGS sequence"/>
</dbReference>
<keyword evidence="4 8" id="KW-0808">Transferase</keyword>
<keyword evidence="6 8" id="KW-0418">Kinase</keyword>
<evidence type="ECO:0000256" key="7">
    <source>
        <dbReference type="ARBA" id="ARBA00022840"/>
    </source>
</evidence>
<reference evidence="13" key="3">
    <citation type="submission" date="2012-02" db="EMBL/GenBank/DDBJ databases">
        <title>Complete sequence of chromosome 1 of Prevotella dentalis DSM 3688.</title>
        <authorList>
            <person name="Lucas S."/>
            <person name="Copeland A."/>
            <person name="Lapidus A."/>
            <person name="Glavina del Rio T."/>
            <person name="Dalin E."/>
            <person name="Tice H."/>
            <person name="Bruce D."/>
            <person name="Goodwin L."/>
            <person name="Pitluck S."/>
            <person name="Peters L."/>
            <person name="Mikhailova N."/>
            <person name="Chertkov O."/>
            <person name="Kyrpides N."/>
            <person name="Mavromatis K."/>
            <person name="Ivanova N."/>
            <person name="Brettin T."/>
            <person name="Detter J.C."/>
            <person name="Han C."/>
            <person name="Larimer F."/>
            <person name="Land M."/>
            <person name="Hauser L."/>
            <person name="Markowitz V."/>
            <person name="Cheng J.-F."/>
            <person name="Hugenholtz P."/>
            <person name="Woyke T."/>
            <person name="Wu D."/>
            <person name="Gronow S."/>
            <person name="Wellnitz S."/>
            <person name="Brambilla E."/>
            <person name="Klenk H.-P."/>
            <person name="Eisen J.A."/>
        </authorList>
    </citation>
    <scope>NUCLEOTIDE SEQUENCE [LARGE SCALE GENOMIC DNA]</scope>
    <source>
        <strain evidence="13">ATCC 49559 / DSM 3688 / JCM 13448 / NCTC 12043 / ES 2772</strain>
    </source>
</reference>
<proteinExistence type="inferred from homology"/>
<dbReference type="EC" id="2.7.2.11" evidence="8"/>
<dbReference type="PRINTS" id="PR00474">
    <property type="entry name" value="GLU5KINASE"/>
</dbReference>
<dbReference type="InterPro" id="IPR041739">
    <property type="entry name" value="G5K_ProB"/>
</dbReference>
<dbReference type="InterPro" id="IPR002478">
    <property type="entry name" value="PUA"/>
</dbReference>
<keyword evidence="1 8" id="KW-0963">Cytoplasm</keyword>
<comment type="pathway">
    <text evidence="8">Amino-acid biosynthesis; L-proline biosynthesis; L-glutamate 5-semialdehyde from L-glutamate: step 1/2.</text>
</comment>
<gene>
    <name evidence="8 11" type="primary">proB</name>
    <name evidence="10" type="ordered locus">Prede_0151</name>
    <name evidence="11" type="ORF">HMPREF9136_1542</name>
</gene>
<dbReference type="GO" id="GO:0005829">
    <property type="term" value="C:cytosol"/>
    <property type="evidence" value="ECO:0007669"/>
    <property type="project" value="TreeGrafter"/>
</dbReference>
<dbReference type="eggNOG" id="COG0263">
    <property type="taxonomic scope" value="Bacteria"/>
</dbReference>
<dbReference type="InterPro" id="IPR015947">
    <property type="entry name" value="PUA-like_sf"/>
</dbReference>
<comment type="subcellular location">
    <subcellularLocation>
        <location evidence="8">Cytoplasm</location>
    </subcellularLocation>
</comment>
<reference evidence="10" key="2">
    <citation type="submission" date="2012-02" db="EMBL/GenBank/DDBJ databases">
        <title>Complete sequence of chromosome 1 of Prevotella dentalis DSM 3688.</title>
        <authorList>
            <consortium name="US DOE Joint Genome Institute (JGI-PGF)"/>
            <person name="Lucas S."/>
            <person name="Copeland A."/>
            <person name="Lapidus A."/>
            <person name="Glavina del Rio T."/>
            <person name="Dalin E."/>
            <person name="Tice H."/>
            <person name="Bruce D."/>
            <person name="Goodwin L."/>
            <person name="Pitluck S."/>
            <person name="Peters L."/>
            <person name="Mikhailova N."/>
            <person name="Chertkov O."/>
            <person name="Kyrpides N."/>
            <person name="Mavromatis K."/>
            <person name="Ivanova N."/>
            <person name="Brettin T."/>
            <person name="Detter J.C."/>
            <person name="Han C."/>
            <person name="Larimer F."/>
            <person name="Land M."/>
            <person name="Hauser L."/>
            <person name="Markowitz V."/>
            <person name="Cheng J.-F."/>
            <person name="Hugenholtz P."/>
            <person name="Woyke T."/>
            <person name="Wu D."/>
            <person name="Gronow S."/>
            <person name="Wellnitz S."/>
            <person name="Brambilla E."/>
            <person name="Klenk H.-P."/>
            <person name="Eisen J.A."/>
        </authorList>
    </citation>
    <scope>NUCLEOTIDE SEQUENCE</scope>
    <source>
        <strain evidence="10">DSM 3688</strain>
    </source>
</reference>
<evidence type="ECO:0000313" key="11">
    <source>
        <dbReference type="EMBL" id="EGQ14399.1"/>
    </source>
</evidence>
<dbReference type="HOGENOM" id="CLU_025400_2_0_10"/>
<dbReference type="Proteomes" id="UP000010862">
    <property type="component" value="Chromosome 1"/>
</dbReference>
<dbReference type="InterPro" id="IPR001057">
    <property type="entry name" value="Glu/AcGlu_kinase"/>
</dbReference>
<evidence type="ECO:0000256" key="2">
    <source>
        <dbReference type="ARBA" id="ARBA00022605"/>
    </source>
</evidence>
<comment type="catalytic activity">
    <reaction evidence="8">
        <text>L-glutamate + ATP = L-glutamyl 5-phosphate + ADP</text>
        <dbReference type="Rhea" id="RHEA:14877"/>
        <dbReference type="ChEBI" id="CHEBI:29985"/>
        <dbReference type="ChEBI" id="CHEBI:30616"/>
        <dbReference type="ChEBI" id="CHEBI:58274"/>
        <dbReference type="ChEBI" id="CHEBI:456216"/>
        <dbReference type="EC" id="2.7.2.11"/>
    </reaction>
</comment>
<organism evidence="11 12">
    <name type="scientific">Prevotella dentalis (strain ATCC 49559 / DSM 3688 / JCM 13448 / NCTC 12043 / ES 2772)</name>
    <name type="common">Mitsuokella dentalis</name>
    <dbReference type="NCBI Taxonomy" id="908937"/>
    <lineage>
        <taxon>Bacteria</taxon>
        <taxon>Pseudomonadati</taxon>
        <taxon>Bacteroidota</taxon>
        <taxon>Bacteroidia</taxon>
        <taxon>Bacteroidales</taxon>
        <taxon>Prevotellaceae</taxon>
        <taxon>Prevotella</taxon>
    </lineage>
</organism>
<evidence type="ECO:0000256" key="4">
    <source>
        <dbReference type="ARBA" id="ARBA00022679"/>
    </source>
</evidence>
<feature type="binding site" evidence="8">
    <location>
        <position position="153"/>
    </location>
    <ligand>
        <name>substrate</name>
    </ligand>
</feature>
<keyword evidence="3 8" id="KW-0641">Proline biosynthesis</keyword>
<feature type="domain" description="PUA" evidence="9">
    <location>
        <begin position="282"/>
        <end position="360"/>
    </location>
</feature>
<dbReference type="InterPro" id="IPR005715">
    <property type="entry name" value="Glu_5kinase/COase_Synthase"/>
</dbReference>
<dbReference type="NCBIfam" id="TIGR01027">
    <property type="entry name" value="proB"/>
    <property type="match status" value="1"/>
</dbReference>
<feature type="binding site" evidence="8">
    <location>
        <position position="141"/>
    </location>
    <ligand>
        <name>substrate</name>
    </ligand>
</feature>
<evidence type="ECO:0000256" key="6">
    <source>
        <dbReference type="ARBA" id="ARBA00022777"/>
    </source>
</evidence>
<dbReference type="AlphaFoldDB" id="F9D3W4"/>
<comment type="caution">
    <text evidence="8">Lacks conserved residue(s) required for the propagation of feature annotation.</text>
</comment>
<comment type="function">
    <text evidence="8">Catalyzes the transfer of a phosphate group to glutamate to form L-glutamate 5-phosphate.</text>
</comment>
<dbReference type="InterPro" id="IPR036393">
    <property type="entry name" value="AceGlu_kinase-like_sf"/>
</dbReference>
<keyword evidence="7 8" id="KW-0067">ATP-binding</keyword>
<dbReference type="InterPro" id="IPR011529">
    <property type="entry name" value="Glu_5kinase"/>
</dbReference>
<keyword evidence="2 8" id="KW-0028">Amino-acid biosynthesis</keyword>
<evidence type="ECO:0000256" key="1">
    <source>
        <dbReference type="ARBA" id="ARBA00022490"/>
    </source>
</evidence>
<dbReference type="SMART" id="SM00359">
    <property type="entry name" value="PUA"/>
    <property type="match status" value="1"/>
</dbReference>
<accession>F9D3W4</accession>
<dbReference type="GO" id="GO:0055129">
    <property type="term" value="P:L-proline biosynthetic process"/>
    <property type="evidence" value="ECO:0007669"/>
    <property type="project" value="UniProtKB-UniRule"/>
</dbReference>
<dbReference type="STRING" id="908937.Prede_0151"/>
<dbReference type="EMBL" id="AFPW01000022">
    <property type="protein sequence ID" value="EGQ14399.1"/>
    <property type="molecule type" value="Genomic_DNA"/>
</dbReference>
<protein>
    <recommendedName>
        <fullName evidence="8">Glutamate 5-kinase</fullName>
        <ecNumber evidence="8">2.7.2.11</ecNumber>
    </recommendedName>
    <alternativeName>
        <fullName evidence="8">Gamma-glutamyl kinase</fullName>
        <shortName evidence="8">GK</shortName>
    </alternativeName>
</protein>
<dbReference type="PANTHER" id="PTHR43654:SF1">
    <property type="entry name" value="ISOPENTENYL PHOSPHATE KINASE"/>
    <property type="match status" value="1"/>
</dbReference>
<feature type="binding site" evidence="8">
    <location>
        <position position="14"/>
    </location>
    <ligand>
        <name>ATP</name>
        <dbReference type="ChEBI" id="CHEBI:30616"/>
    </ligand>
</feature>
<evidence type="ECO:0000313" key="13">
    <source>
        <dbReference type="Proteomes" id="UP000010862"/>
    </source>
</evidence>
<dbReference type="GO" id="GO:0005524">
    <property type="term" value="F:ATP binding"/>
    <property type="evidence" value="ECO:0007669"/>
    <property type="project" value="UniProtKB-KW"/>
</dbReference>
<dbReference type="UniPathway" id="UPA00098">
    <property type="reaction ID" value="UER00359"/>
</dbReference>
<dbReference type="SUPFAM" id="SSF53633">
    <property type="entry name" value="Carbamate kinase-like"/>
    <property type="match status" value="1"/>
</dbReference>
<evidence type="ECO:0000256" key="5">
    <source>
        <dbReference type="ARBA" id="ARBA00022741"/>
    </source>
</evidence>
<dbReference type="KEGG" id="pdt:Prede_0151"/>
<dbReference type="HAMAP" id="MF_00456">
    <property type="entry name" value="ProB"/>
    <property type="match status" value="1"/>
</dbReference>
<dbReference type="CDD" id="cd21157">
    <property type="entry name" value="PUA_G5K"/>
    <property type="match status" value="1"/>
</dbReference>
<dbReference type="Gene3D" id="3.40.1160.10">
    <property type="entry name" value="Acetylglutamate kinase-like"/>
    <property type="match status" value="1"/>
</dbReference>
<dbReference type="PROSITE" id="PS50890">
    <property type="entry name" value="PUA"/>
    <property type="match status" value="1"/>
</dbReference>
<evidence type="ECO:0000313" key="12">
    <source>
        <dbReference type="Proteomes" id="UP000007820"/>
    </source>
</evidence>
<feature type="binding site" evidence="8">
    <location>
        <position position="54"/>
    </location>
    <ligand>
        <name>substrate</name>
    </ligand>
</feature>
<dbReference type="InterPro" id="IPR001048">
    <property type="entry name" value="Asp/Glu/Uridylate_kinase"/>
</dbReference>
<dbReference type="Pfam" id="PF00696">
    <property type="entry name" value="AA_kinase"/>
    <property type="match status" value="1"/>
</dbReference>
<dbReference type="GO" id="GO:0003723">
    <property type="term" value="F:RNA binding"/>
    <property type="evidence" value="ECO:0007669"/>
    <property type="project" value="InterPro"/>
</dbReference>
<dbReference type="PATRIC" id="fig|908937.9.peg.160"/>
<dbReference type="GO" id="GO:0004349">
    <property type="term" value="F:glutamate 5-kinase activity"/>
    <property type="evidence" value="ECO:0007669"/>
    <property type="project" value="UniProtKB-UniRule"/>
</dbReference>
<dbReference type="Pfam" id="PF01472">
    <property type="entry name" value="PUA"/>
    <property type="match status" value="1"/>
</dbReference>
<dbReference type="PANTHER" id="PTHR43654">
    <property type="entry name" value="GLUTAMATE 5-KINASE"/>
    <property type="match status" value="1"/>
</dbReference>
<dbReference type="FunFam" id="3.40.1160.10:FF:000040">
    <property type="entry name" value="Glutamate 5-kinase"/>
    <property type="match status" value="1"/>
</dbReference>
<dbReference type="CDD" id="cd04242">
    <property type="entry name" value="AAK_G5K_ProB"/>
    <property type="match status" value="1"/>
</dbReference>
<reference evidence="11 12" key="1">
    <citation type="submission" date="2011-04" db="EMBL/GenBank/DDBJ databases">
        <authorList>
            <person name="Muzny D."/>
            <person name="Qin X."/>
            <person name="Deng J."/>
            <person name="Jiang H."/>
            <person name="Liu Y."/>
            <person name="Qu J."/>
            <person name="Song X.-Z."/>
            <person name="Zhang L."/>
            <person name="Thornton R."/>
            <person name="Coyle M."/>
            <person name="Francisco L."/>
            <person name="Jackson L."/>
            <person name="Javaid M."/>
            <person name="Korchina V."/>
            <person name="Kovar C."/>
            <person name="Mata R."/>
            <person name="Mathew T."/>
            <person name="Ngo R."/>
            <person name="Nguyen L."/>
            <person name="Nguyen N."/>
            <person name="Okwuonu G."/>
            <person name="Ongeri F."/>
            <person name="Pham C."/>
            <person name="Simmons D."/>
            <person name="Wilczek-Boney K."/>
            <person name="Hale W."/>
            <person name="Jakkamsetti A."/>
            <person name="Pham P."/>
            <person name="Ruth R."/>
            <person name="San Lucas F."/>
            <person name="Warren J."/>
            <person name="Zhang J."/>
            <person name="Zhao Z."/>
            <person name="Zhou C."/>
            <person name="Zhu D."/>
            <person name="Lee S."/>
            <person name="Bess C."/>
            <person name="Blankenburg K."/>
            <person name="Forbes L."/>
            <person name="Fu Q."/>
            <person name="Gubbala S."/>
            <person name="Hirani K."/>
            <person name="Jayaseelan J.C."/>
            <person name="Lara F."/>
            <person name="Munidasa M."/>
            <person name="Palculict T."/>
            <person name="Patil S."/>
            <person name="Pu L.-L."/>
            <person name="Saada N."/>
            <person name="Tang L."/>
            <person name="Weissenberger G."/>
            <person name="Zhu Y."/>
            <person name="Hemphill L."/>
            <person name="Shang Y."/>
            <person name="Youmans B."/>
            <person name="Ayvaz T."/>
            <person name="Ross M."/>
            <person name="Santibanez J."/>
            <person name="Aqrawi P."/>
            <person name="Gross S."/>
            <person name="Joshi V."/>
            <person name="Fowler G."/>
            <person name="Nazareth L."/>
            <person name="Reid J."/>
            <person name="Worley K."/>
            <person name="Petrosino J."/>
            <person name="Highlander S."/>
            <person name="Gibbs R."/>
        </authorList>
    </citation>
    <scope>NUCLEOTIDE SEQUENCE [LARGE SCALE GENOMIC DNA]</scope>
    <source>
        <strain evidence="11 12">DSM 3688</strain>
    </source>
</reference>
<evidence type="ECO:0000256" key="3">
    <source>
        <dbReference type="ARBA" id="ARBA00022650"/>
    </source>
</evidence>
<dbReference type="SUPFAM" id="SSF88697">
    <property type="entry name" value="PUA domain-like"/>
    <property type="match status" value="1"/>
</dbReference>
<keyword evidence="13" id="KW-1185">Reference proteome</keyword>
<comment type="similarity">
    <text evidence="8">Belongs to the glutamate 5-kinase family.</text>
</comment>
<evidence type="ECO:0000259" key="9">
    <source>
        <dbReference type="SMART" id="SM00359"/>
    </source>
</evidence>
<keyword evidence="5 8" id="KW-0547">Nucleotide-binding</keyword>
<evidence type="ECO:0000313" key="10">
    <source>
        <dbReference type="EMBL" id="AGB27547.1"/>
    </source>
</evidence>
<evidence type="ECO:0000256" key="8">
    <source>
        <dbReference type="HAMAP-Rule" id="MF_00456"/>
    </source>
</evidence>
<dbReference type="EMBL" id="CP003368">
    <property type="protein sequence ID" value="AGB27547.1"/>
    <property type="molecule type" value="Genomic_DNA"/>
</dbReference>
<sequence length="364" mass="39909">MGNERQKMKRIAVKVGSNVLTRDNGKLDVTRMSAIVDQIAWLRRNGYEVILISSGAVACGRNELPVSHKLDGVEQRQLFSAIGQVKLIGLYYDLFREAGLHVGQVLTMKESFATRGEYLNQRACMSVMLANGVIPIVNENDTVSVTELMFTDNDELSGLIAAMMDCNTLVILTNVDGIFNGDPREANTRVIPSVNYDRDLREYIQDEKSGFGRGGMITKARIAGKVADEGIKVMIANGKTDNILVDLATRPMETMHTEFRPNPNPTSTVKKWIAHSESFAKGVVRINAKATEALRGNKAVSLLLVGVVGIEGDFEEGDIISIMDEDGRLVAVGRSGYSSAEAARHIGAHGMKPLVHYDYMVMET</sequence>
<dbReference type="InterPro" id="IPR036974">
    <property type="entry name" value="PUA_sf"/>
</dbReference>
<dbReference type="OrthoDB" id="9804434at2"/>
<dbReference type="Gene3D" id="2.30.130.10">
    <property type="entry name" value="PUA domain"/>
    <property type="match status" value="1"/>
</dbReference>
<dbReference type="PIRSF" id="PIRSF000729">
    <property type="entry name" value="GK"/>
    <property type="match status" value="1"/>
</dbReference>